<evidence type="ECO:0000313" key="1">
    <source>
        <dbReference type="EMBL" id="RKR92574.1"/>
    </source>
</evidence>
<dbReference type="OrthoDB" id="4073278at2"/>
<gene>
    <name evidence="1" type="ORF">BDK92_7015</name>
</gene>
<sequence length="270" mass="29144">MTESSAVAGVRQGVSKLDTNVPQTARIWNYLLGGKDHFAADRAVGDQIIQGLPQLAENARLSRAYLARAARYLAGEAGVRQFLDIGTGLPTADNTHQVAQSVAPDARIVYVDNDPLVLTHARALLTSSPQGVTDYIDADLRDTETIVREAARTLDLTKPVAVFLMGILGHIEGDDEAKSIIGRIMGALPSGSYLAMYDGSDTSEAVKEAVRIWNLSANPRYHLRSPERIADLFEGLELVEPGVVSVNEWKPDPSTPPGVIDQYCAVGRKP</sequence>
<dbReference type="PIRSF" id="PIRSF017393">
    <property type="entry name" value="MTase_SAV2177"/>
    <property type="match status" value="1"/>
</dbReference>
<dbReference type="SUPFAM" id="SSF53335">
    <property type="entry name" value="S-adenosyl-L-methionine-dependent methyltransferases"/>
    <property type="match status" value="1"/>
</dbReference>
<keyword evidence="1" id="KW-0808">Transferase</keyword>
<dbReference type="EMBL" id="RBKT01000001">
    <property type="protein sequence ID" value="RKR92574.1"/>
    <property type="molecule type" value="Genomic_DNA"/>
</dbReference>
<dbReference type="Proteomes" id="UP000277671">
    <property type="component" value="Unassembled WGS sequence"/>
</dbReference>
<dbReference type="RefSeq" id="WP_121160543.1">
    <property type="nucleotide sequence ID" value="NZ_RBKT01000001.1"/>
</dbReference>
<dbReference type="InterPro" id="IPR029063">
    <property type="entry name" value="SAM-dependent_MTases_sf"/>
</dbReference>
<dbReference type="AlphaFoldDB" id="A0A495JWD5"/>
<reference evidence="1 2" key="1">
    <citation type="submission" date="2018-10" db="EMBL/GenBank/DDBJ databases">
        <title>Sequencing the genomes of 1000 actinobacteria strains.</title>
        <authorList>
            <person name="Klenk H.-P."/>
        </authorList>
    </citation>
    <scope>NUCLEOTIDE SEQUENCE [LARGE SCALE GENOMIC DNA]</scope>
    <source>
        <strain evidence="1 2">DSM 45175</strain>
    </source>
</reference>
<name>A0A495JWD5_9ACTN</name>
<evidence type="ECO:0000313" key="2">
    <source>
        <dbReference type="Proteomes" id="UP000277671"/>
    </source>
</evidence>
<dbReference type="GO" id="GO:0032259">
    <property type="term" value="P:methylation"/>
    <property type="evidence" value="ECO:0007669"/>
    <property type="project" value="UniProtKB-KW"/>
</dbReference>
<keyword evidence="1" id="KW-0489">Methyltransferase</keyword>
<proteinExistence type="predicted"/>
<protein>
    <submittedName>
        <fullName evidence="1">O-methyltransferase involved in polyketide biosynthesis</fullName>
    </submittedName>
</protein>
<dbReference type="Pfam" id="PF04672">
    <property type="entry name" value="Methyltransf_19"/>
    <property type="match status" value="1"/>
</dbReference>
<dbReference type="GO" id="GO:0008168">
    <property type="term" value="F:methyltransferase activity"/>
    <property type="evidence" value="ECO:0007669"/>
    <property type="project" value="UniProtKB-KW"/>
</dbReference>
<comment type="caution">
    <text evidence="1">The sequence shown here is derived from an EMBL/GenBank/DDBJ whole genome shotgun (WGS) entry which is preliminary data.</text>
</comment>
<accession>A0A495JWD5</accession>
<organism evidence="1 2">
    <name type="scientific">Micromonospora pisi</name>
    <dbReference type="NCBI Taxonomy" id="589240"/>
    <lineage>
        <taxon>Bacteria</taxon>
        <taxon>Bacillati</taxon>
        <taxon>Actinomycetota</taxon>
        <taxon>Actinomycetes</taxon>
        <taxon>Micromonosporales</taxon>
        <taxon>Micromonosporaceae</taxon>
        <taxon>Micromonospora</taxon>
    </lineage>
</organism>
<keyword evidence="2" id="KW-1185">Reference proteome</keyword>
<dbReference type="InterPro" id="IPR006764">
    <property type="entry name" value="SAM_dep_MeTrfase_SAV2177_type"/>
</dbReference>
<dbReference type="Gene3D" id="3.40.50.150">
    <property type="entry name" value="Vaccinia Virus protein VP39"/>
    <property type="match status" value="1"/>
</dbReference>